<accession>A0A1R3L3I3</accession>
<comment type="caution">
    <text evidence="1">The sequence shown here is derived from an EMBL/GenBank/DDBJ whole genome shotgun (WGS) entry which is preliminary data.</text>
</comment>
<gene>
    <name evidence="1" type="ORF">COLO4_00816</name>
</gene>
<protein>
    <submittedName>
        <fullName evidence="1">Phosphodiesterase, MJ0936 family protein</fullName>
    </submittedName>
</protein>
<keyword evidence="2" id="KW-1185">Reference proteome</keyword>
<dbReference type="EMBL" id="AWUE01003072">
    <property type="protein sequence ID" value="OMP13849.1"/>
    <property type="molecule type" value="Genomic_DNA"/>
</dbReference>
<feature type="non-terminal residue" evidence="1">
    <location>
        <position position="104"/>
    </location>
</feature>
<evidence type="ECO:0000313" key="2">
    <source>
        <dbReference type="Proteomes" id="UP000187203"/>
    </source>
</evidence>
<dbReference type="Proteomes" id="UP000187203">
    <property type="component" value="Unassembled WGS sequence"/>
</dbReference>
<name>A0A1R3L3I3_9ROSI</name>
<evidence type="ECO:0000313" key="1">
    <source>
        <dbReference type="EMBL" id="OMP13849.1"/>
    </source>
</evidence>
<organism evidence="1 2">
    <name type="scientific">Corchorus olitorius</name>
    <dbReference type="NCBI Taxonomy" id="93759"/>
    <lineage>
        <taxon>Eukaryota</taxon>
        <taxon>Viridiplantae</taxon>
        <taxon>Streptophyta</taxon>
        <taxon>Embryophyta</taxon>
        <taxon>Tracheophyta</taxon>
        <taxon>Spermatophyta</taxon>
        <taxon>Magnoliopsida</taxon>
        <taxon>eudicotyledons</taxon>
        <taxon>Gunneridae</taxon>
        <taxon>Pentapetalae</taxon>
        <taxon>rosids</taxon>
        <taxon>malvids</taxon>
        <taxon>Malvales</taxon>
        <taxon>Malvaceae</taxon>
        <taxon>Grewioideae</taxon>
        <taxon>Apeibeae</taxon>
        <taxon>Corchorus</taxon>
    </lineage>
</organism>
<dbReference type="AlphaFoldDB" id="A0A1R3L3I3"/>
<proteinExistence type="predicted"/>
<sequence>MGAVVVARFGEVPVVALGCGFDGLGLFQLVRLGQHGQATHRLDILGPALAHQQRTLRVLLQVMGVLGDTADQYQRATRGIQAVRHHGTERKAWHGLGMGREHPA</sequence>
<reference evidence="2" key="1">
    <citation type="submission" date="2013-09" db="EMBL/GenBank/DDBJ databases">
        <title>Corchorus olitorius genome sequencing.</title>
        <authorList>
            <person name="Alam M."/>
            <person name="Haque M.S."/>
            <person name="Islam M.S."/>
            <person name="Emdad E.M."/>
            <person name="Islam M.M."/>
            <person name="Ahmed B."/>
            <person name="Halim A."/>
            <person name="Hossen Q.M.M."/>
            <person name="Hossain M.Z."/>
            <person name="Ahmed R."/>
            <person name="Khan M.M."/>
            <person name="Islam R."/>
            <person name="Rashid M.M."/>
            <person name="Khan S.A."/>
            <person name="Rahman M.S."/>
            <person name="Alam M."/>
            <person name="Yahiya A.S."/>
            <person name="Khan M.S."/>
            <person name="Azam M.S."/>
            <person name="Haque T."/>
            <person name="Lashkar M.Z.H."/>
            <person name="Akhand A.I."/>
            <person name="Morshed G."/>
            <person name="Roy S."/>
            <person name="Uddin K.S."/>
            <person name="Rabeya T."/>
            <person name="Hossain A.S."/>
            <person name="Chowdhury A."/>
            <person name="Snigdha A.R."/>
            <person name="Mortoza M.S."/>
            <person name="Matin S.A."/>
            <person name="Hoque S.M.E."/>
            <person name="Islam M.K."/>
            <person name="Roy D.K."/>
            <person name="Haider R."/>
            <person name="Moosa M.M."/>
            <person name="Elias S.M."/>
            <person name="Hasan A.M."/>
            <person name="Jahan S."/>
            <person name="Shafiuddin M."/>
            <person name="Mahmood N."/>
            <person name="Shommy N.S."/>
        </authorList>
    </citation>
    <scope>NUCLEOTIDE SEQUENCE [LARGE SCALE GENOMIC DNA]</scope>
    <source>
        <strain evidence="2">cv. O-4</strain>
    </source>
</reference>